<dbReference type="OrthoDB" id="7813104at2759"/>
<dbReference type="GO" id="GO:0046872">
    <property type="term" value="F:metal ion binding"/>
    <property type="evidence" value="ECO:0007669"/>
    <property type="project" value="UniProtKB-KW"/>
</dbReference>
<dbReference type="Pfam" id="PF02953">
    <property type="entry name" value="zf-Tim10_DDP"/>
    <property type="match status" value="1"/>
</dbReference>
<keyword evidence="10 12" id="KW-1015">Disulfide bond</keyword>
<reference evidence="14" key="1">
    <citation type="submission" date="2022-07" db="EMBL/GenBank/DDBJ databases">
        <title>Phylogenomic reconstructions and comparative analyses of Kickxellomycotina fungi.</title>
        <authorList>
            <person name="Reynolds N.K."/>
            <person name="Stajich J.E."/>
            <person name="Barry K."/>
            <person name="Grigoriev I.V."/>
            <person name="Crous P."/>
            <person name="Smith M.E."/>
        </authorList>
    </citation>
    <scope>NUCLEOTIDE SEQUENCE</scope>
    <source>
        <strain evidence="14">NRRL 1566</strain>
    </source>
</reference>
<evidence type="ECO:0000256" key="12">
    <source>
        <dbReference type="RuleBase" id="RU367043"/>
    </source>
</evidence>
<keyword evidence="4" id="KW-0479">Metal-binding</keyword>
<dbReference type="EMBL" id="JANBUW010000026">
    <property type="protein sequence ID" value="KAJ2850672.1"/>
    <property type="molecule type" value="Genomic_DNA"/>
</dbReference>
<evidence type="ECO:0000256" key="2">
    <source>
        <dbReference type="ARBA" id="ARBA00006720"/>
    </source>
</evidence>
<sequence>MSSFGINGGLNSLNDGSLTKEKAMEQIRNEMAVANAQELISSINKNCFKLCIPNPGSSLSKSDQDMLGRCVDKYLSAWDTVSRTYVTRIQEGKH</sequence>
<comment type="caution">
    <text evidence="14">The sequence shown here is derived from an EMBL/GenBank/DDBJ whole genome shotgun (WGS) entry which is preliminary data.</text>
</comment>
<comment type="subunit">
    <text evidence="12">Heterohexamer.</text>
</comment>
<evidence type="ECO:0000313" key="14">
    <source>
        <dbReference type="EMBL" id="KAJ2850672.1"/>
    </source>
</evidence>
<organism evidence="14 15">
    <name type="scientific">Coemansia brasiliensis</name>
    <dbReference type="NCBI Taxonomy" id="2650707"/>
    <lineage>
        <taxon>Eukaryota</taxon>
        <taxon>Fungi</taxon>
        <taxon>Fungi incertae sedis</taxon>
        <taxon>Zoopagomycota</taxon>
        <taxon>Kickxellomycotina</taxon>
        <taxon>Kickxellomycetes</taxon>
        <taxon>Kickxellales</taxon>
        <taxon>Kickxellaceae</taxon>
        <taxon>Coemansia</taxon>
    </lineage>
</organism>
<evidence type="ECO:0000256" key="5">
    <source>
        <dbReference type="ARBA" id="ARBA00022792"/>
    </source>
</evidence>
<keyword evidence="8 12" id="KW-0811">Translocation</keyword>
<dbReference type="GO" id="GO:0045039">
    <property type="term" value="P:protein insertion into mitochondrial inner membrane"/>
    <property type="evidence" value="ECO:0007669"/>
    <property type="project" value="UniProtKB-ARBA"/>
</dbReference>
<keyword evidence="9 12" id="KW-0496">Mitochondrion</keyword>
<dbReference type="Gene3D" id="1.10.287.810">
    <property type="entry name" value="Mitochondrial import inner membrane translocase subunit tim13 like domains"/>
    <property type="match status" value="1"/>
</dbReference>
<evidence type="ECO:0000256" key="9">
    <source>
        <dbReference type="ARBA" id="ARBA00023128"/>
    </source>
</evidence>
<comment type="function">
    <text evidence="12">Mitochondrial intermembrane chaperone that participates in the import and insertion of some multi-pass transmembrane proteins into the mitochondrial inner membrane. Also required for the transfer of beta-barrel precursors from the TOM complex to the sorting and assembly machinery (SAM complex) of the outer membrane. Acts as a chaperone-like protein that protects the hydrophobic precursors from aggregation and guide them through the mitochondrial intermembrane space.</text>
</comment>
<dbReference type="SUPFAM" id="SSF144122">
    <property type="entry name" value="Tim10-like"/>
    <property type="match status" value="1"/>
</dbReference>
<evidence type="ECO:0000256" key="6">
    <source>
        <dbReference type="ARBA" id="ARBA00022833"/>
    </source>
</evidence>
<evidence type="ECO:0000256" key="8">
    <source>
        <dbReference type="ARBA" id="ARBA00023010"/>
    </source>
</evidence>
<evidence type="ECO:0000256" key="11">
    <source>
        <dbReference type="ARBA" id="ARBA00023186"/>
    </source>
</evidence>
<keyword evidence="6" id="KW-0862">Zinc</keyword>
<keyword evidence="3 12" id="KW-0813">Transport</keyword>
<dbReference type="FunFam" id="1.10.287.810:FF:000001">
    <property type="entry name" value="mitochondrial import inner membrane translocase subunit TIM13"/>
    <property type="match status" value="1"/>
</dbReference>
<dbReference type="InterPro" id="IPR004217">
    <property type="entry name" value="Tim10-like"/>
</dbReference>
<proteinExistence type="inferred from homology"/>
<evidence type="ECO:0000256" key="10">
    <source>
        <dbReference type="ARBA" id="ARBA00023157"/>
    </source>
</evidence>
<gene>
    <name evidence="14" type="primary">TIM13</name>
    <name evidence="14" type="ORF">IWW36_001716</name>
</gene>
<dbReference type="GO" id="GO:0015031">
    <property type="term" value="P:protein transport"/>
    <property type="evidence" value="ECO:0007669"/>
    <property type="project" value="UniProtKB-KW"/>
</dbReference>
<evidence type="ECO:0000256" key="3">
    <source>
        <dbReference type="ARBA" id="ARBA00022448"/>
    </source>
</evidence>
<evidence type="ECO:0000259" key="13">
    <source>
        <dbReference type="Pfam" id="PF02953"/>
    </source>
</evidence>
<evidence type="ECO:0000256" key="7">
    <source>
        <dbReference type="ARBA" id="ARBA00022927"/>
    </source>
</evidence>
<name>A0A9W8M0K8_9FUNG</name>
<comment type="domain">
    <text evidence="12">The twin CX3C motif contains 4 conserved Cys residues that form 2 disulfide bonds in the mitochondrial intermembrane space.</text>
</comment>
<keyword evidence="7 12" id="KW-0653">Protein transport</keyword>
<evidence type="ECO:0000313" key="15">
    <source>
        <dbReference type="Proteomes" id="UP001139887"/>
    </source>
</evidence>
<dbReference type="InterPro" id="IPR035427">
    <property type="entry name" value="Tim10-like_dom_sf"/>
</dbReference>
<dbReference type="Proteomes" id="UP001139887">
    <property type="component" value="Unassembled WGS sequence"/>
</dbReference>
<comment type="subcellular location">
    <subcellularLocation>
        <location evidence="1 12">Mitochondrion inner membrane</location>
        <topology evidence="1 12">Peripheral membrane protein</topology>
        <orientation evidence="1 12">Intermembrane side</orientation>
    </subcellularLocation>
</comment>
<keyword evidence="15" id="KW-1185">Reference proteome</keyword>
<comment type="similarity">
    <text evidence="2 12">Belongs to the small Tim family.</text>
</comment>
<dbReference type="GO" id="GO:0042719">
    <property type="term" value="C:mitochondrial intermembrane space chaperone complex"/>
    <property type="evidence" value="ECO:0007669"/>
    <property type="project" value="UniProtKB-ARBA"/>
</dbReference>
<dbReference type="GO" id="GO:0005743">
    <property type="term" value="C:mitochondrial inner membrane"/>
    <property type="evidence" value="ECO:0007669"/>
    <property type="project" value="UniProtKB-SubCell"/>
</dbReference>
<accession>A0A9W8M0K8</accession>
<protein>
    <recommendedName>
        <fullName evidence="12">Mitochondrial import inner membrane translocase subunit</fullName>
    </recommendedName>
</protein>
<dbReference type="AlphaFoldDB" id="A0A9W8M0K8"/>
<feature type="domain" description="Tim10-like" evidence="13">
    <location>
        <begin position="26"/>
        <end position="85"/>
    </location>
</feature>
<evidence type="ECO:0000256" key="4">
    <source>
        <dbReference type="ARBA" id="ARBA00022723"/>
    </source>
</evidence>
<keyword evidence="5 12" id="KW-0999">Mitochondrion inner membrane</keyword>
<keyword evidence="5 12" id="KW-0472">Membrane</keyword>
<keyword evidence="11 12" id="KW-0143">Chaperone</keyword>
<evidence type="ECO:0000256" key="1">
    <source>
        <dbReference type="ARBA" id="ARBA00004137"/>
    </source>
</evidence>